<reference evidence="7 8" key="1">
    <citation type="submission" date="2017-06" db="EMBL/GenBank/DDBJ databases">
        <title>Description of Rhodopirellula bahusiensis sp. nov.</title>
        <authorList>
            <person name="Kizina J."/>
            <person name="Harder J."/>
        </authorList>
    </citation>
    <scope>NUCLEOTIDE SEQUENCE [LARGE SCALE GENOMIC DNA]</scope>
    <source>
        <strain evidence="7 8">SWK21</strain>
    </source>
</reference>
<dbReference type="GO" id="GO:0140662">
    <property type="term" value="F:ATP-dependent protein folding chaperone"/>
    <property type="evidence" value="ECO:0007669"/>
    <property type="project" value="InterPro"/>
</dbReference>
<dbReference type="RefSeq" id="WP_099263199.1">
    <property type="nucleotide sequence ID" value="NZ_NIZW01000023.1"/>
</dbReference>
<keyword evidence="8" id="KW-1185">Reference proteome</keyword>
<dbReference type="PANTHER" id="PTHR19375">
    <property type="entry name" value="HEAT SHOCK PROTEIN 70KDA"/>
    <property type="match status" value="1"/>
</dbReference>
<dbReference type="Gene3D" id="3.90.640.10">
    <property type="entry name" value="Actin, Chain A, domain 4"/>
    <property type="match status" value="1"/>
</dbReference>
<organism evidence="7 8">
    <name type="scientific">Rhodopirellula bahusiensis</name>
    <dbReference type="NCBI Taxonomy" id="2014065"/>
    <lineage>
        <taxon>Bacteria</taxon>
        <taxon>Pseudomonadati</taxon>
        <taxon>Planctomycetota</taxon>
        <taxon>Planctomycetia</taxon>
        <taxon>Pirellulales</taxon>
        <taxon>Pirellulaceae</taxon>
        <taxon>Rhodopirellula</taxon>
    </lineage>
</organism>
<dbReference type="EMBL" id="NIZW01000023">
    <property type="protein sequence ID" value="PHQ32696.1"/>
    <property type="molecule type" value="Genomic_DNA"/>
</dbReference>
<keyword evidence="3 5" id="KW-0067">ATP-binding</keyword>
<keyword evidence="4" id="KW-0143">Chaperone</keyword>
<evidence type="ECO:0000256" key="2">
    <source>
        <dbReference type="ARBA" id="ARBA00022741"/>
    </source>
</evidence>
<dbReference type="OrthoDB" id="9766019at2"/>
<evidence type="ECO:0000256" key="1">
    <source>
        <dbReference type="ARBA" id="ARBA00007381"/>
    </source>
</evidence>
<dbReference type="Gene3D" id="2.60.34.10">
    <property type="entry name" value="Substrate Binding Domain Of DNAk, Chain A, domain 1"/>
    <property type="match status" value="1"/>
</dbReference>
<dbReference type="PROSITE" id="PS00329">
    <property type="entry name" value="HSP70_2"/>
    <property type="match status" value="1"/>
</dbReference>
<evidence type="ECO:0000256" key="6">
    <source>
        <dbReference type="SAM" id="MobiDB-lite"/>
    </source>
</evidence>
<dbReference type="InterPro" id="IPR013126">
    <property type="entry name" value="Hsp_70_fam"/>
</dbReference>
<proteinExistence type="inferred from homology"/>
<dbReference type="Gene3D" id="3.30.420.40">
    <property type="match status" value="2"/>
</dbReference>
<feature type="region of interest" description="Disordered" evidence="6">
    <location>
        <begin position="513"/>
        <end position="537"/>
    </location>
</feature>
<evidence type="ECO:0000313" key="7">
    <source>
        <dbReference type="EMBL" id="PHQ32696.1"/>
    </source>
</evidence>
<dbReference type="Pfam" id="PF00012">
    <property type="entry name" value="HSP70"/>
    <property type="match status" value="1"/>
</dbReference>
<dbReference type="InterPro" id="IPR029047">
    <property type="entry name" value="HSP70_peptide-bd_sf"/>
</dbReference>
<dbReference type="PRINTS" id="PR00301">
    <property type="entry name" value="HEATSHOCK70"/>
</dbReference>
<protein>
    <submittedName>
        <fullName evidence="7">Molecular chaperone DnaK</fullName>
    </submittedName>
</protein>
<dbReference type="PROSITE" id="PS00297">
    <property type="entry name" value="HSP70_1"/>
    <property type="match status" value="1"/>
</dbReference>
<name>A0A2G1W0Z9_9BACT</name>
<feature type="compositionally biased region" description="Polar residues" evidence="6">
    <location>
        <begin position="514"/>
        <end position="527"/>
    </location>
</feature>
<gene>
    <name evidence="7" type="ORF">CEE69_24095</name>
</gene>
<dbReference type="FunFam" id="3.30.420.40:FF:000071">
    <property type="entry name" value="Molecular chaperone DnaK"/>
    <property type="match status" value="1"/>
</dbReference>
<dbReference type="SUPFAM" id="SSF53067">
    <property type="entry name" value="Actin-like ATPase domain"/>
    <property type="match status" value="2"/>
</dbReference>
<dbReference type="GeneID" id="90611026"/>
<accession>A0A2G1W0Z9</accession>
<evidence type="ECO:0000313" key="8">
    <source>
        <dbReference type="Proteomes" id="UP000225740"/>
    </source>
</evidence>
<keyword evidence="2 5" id="KW-0547">Nucleotide-binding</keyword>
<evidence type="ECO:0000256" key="3">
    <source>
        <dbReference type="ARBA" id="ARBA00022840"/>
    </source>
</evidence>
<dbReference type="AlphaFoldDB" id="A0A2G1W0Z9"/>
<comment type="similarity">
    <text evidence="1 5">Belongs to the heat shock protein 70 family.</text>
</comment>
<evidence type="ECO:0000256" key="5">
    <source>
        <dbReference type="RuleBase" id="RU003322"/>
    </source>
</evidence>
<dbReference type="FunFam" id="3.90.640.10:FF:000003">
    <property type="entry name" value="Molecular chaperone DnaK"/>
    <property type="match status" value="1"/>
</dbReference>
<sequence length="602" mass="64356">MQPTIGIDLGTTNSVVAVVENGTPRVIKNPETGEAVLPSVVGLDPSGNMLVGQPALNQAALFPESTIRSVKRKMGEHVQLTLGEKQLSPPEVSAVILGRLRQWAEQDLGCEVNRAVITVPAYFDDGQREATRHAGELAGLEVLRIVNEPTAAALVYDSQSHDPHKVLVYDLGGGTFDVSIVAIESGVVEVLATFGDTHLGGDDFDALLCNQLVNATGDLQESVLADVGAMARLSLSAEAAKRRLSFDTFTEVAEEFLLPGNPSSHLETTLERNDYEQSIEPLLDRTISCVDSALKDAGLHAGQLDKVILVGGSTRTPLVEQLLTQKLGHRPSAEIDPDLCVALGAAVQGALLSGQDVDRVLIEITPHTLGVRCAETRDPLGPANAFAPIIPRGSALPCKRSQTFYTMVPGQTEVSTEVFQGEAAVVTENIFVGEVELADLDPDSPADSPISVTFTMNLNGMLEVRAVDRRTGKEASAEIKRLNESSKQAGSQTEFGSVSADEISEMLGRVPAGQPSQIDEAQSSQTDEALEAESKPSNTLTRRLDELMPSIHATRQNADEQDAEEIDDLVDQLKVAAISNNSEAFAEKVEALEDLLFYLNDA</sequence>
<dbReference type="Proteomes" id="UP000225740">
    <property type="component" value="Unassembled WGS sequence"/>
</dbReference>
<dbReference type="InterPro" id="IPR018181">
    <property type="entry name" value="Heat_shock_70_CS"/>
</dbReference>
<dbReference type="InterPro" id="IPR043129">
    <property type="entry name" value="ATPase_NBD"/>
</dbReference>
<evidence type="ECO:0000256" key="4">
    <source>
        <dbReference type="ARBA" id="ARBA00023186"/>
    </source>
</evidence>
<dbReference type="SUPFAM" id="SSF100920">
    <property type="entry name" value="Heat shock protein 70kD (HSP70), peptide-binding domain"/>
    <property type="match status" value="1"/>
</dbReference>
<comment type="caution">
    <text evidence="7">The sequence shown here is derived from an EMBL/GenBank/DDBJ whole genome shotgun (WGS) entry which is preliminary data.</text>
</comment>
<dbReference type="GO" id="GO:0005524">
    <property type="term" value="F:ATP binding"/>
    <property type="evidence" value="ECO:0007669"/>
    <property type="project" value="UniProtKB-KW"/>
</dbReference>